<dbReference type="Gene3D" id="3.10.100.10">
    <property type="entry name" value="Mannose-Binding Protein A, subunit A"/>
    <property type="match status" value="1"/>
</dbReference>
<dbReference type="Gene3D" id="3.60.21.10">
    <property type="match status" value="1"/>
</dbReference>
<dbReference type="GO" id="GO:0016787">
    <property type="term" value="F:hydrolase activity"/>
    <property type="evidence" value="ECO:0007669"/>
    <property type="project" value="InterPro"/>
</dbReference>
<dbReference type="InterPro" id="IPR016186">
    <property type="entry name" value="C-type_lectin-like/link_sf"/>
</dbReference>
<evidence type="ECO:0000313" key="4">
    <source>
        <dbReference type="Proteomes" id="UP000822476"/>
    </source>
</evidence>
<accession>A0A8S9YQT3</accession>
<dbReference type="SMART" id="SM00034">
    <property type="entry name" value="CLECT"/>
    <property type="match status" value="1"/>
</dbReference>
<dbReference type="Pfam" id="PF00059">
    <property type="entry name" value="Lectin_C"/>
    <property type="match status" value="1"/>
</dbReference>
<feature type="region of interest" description="Disordered" evidence="1">
    <location>
        <begin position="487"/>
        <end position="545"/>
    </location>
</feature>
<evidence type="ECO:0000259" key="2">
    <source>
        <dbReference type="PROSITE" id="PS50041"/>
    </source>
</evidence>
<feature type="compositionally biased region" description="Polar residues" evidence="1">
    <location>
        <begin position="1028"/>
        <end position="1045"/>
    </location>
</feature>
<dbReference type="InterPro" id="IPR001304">
    <property type="entry name" value="C-type_lectin-like"/>
</dbReference>
<dbReference type="EMBL" id="JTDE01002631">
    <property type="protein sequence ID" value="KAF7257102.1"/>
    <property type="molecule type" value="Genomic_DNA"/>
</dbReference>
<dbReference type="AlphaFoldDB" id="A0A8S9YQT3"/>
<proteinExistence type="predicted"/>
<dbReference type="Proteomes" id="UP000822476">
    <property type="component" value="Unassembled WGS sequence"/>
</dbReference>
<dbReference type="InterPro" id="IPR051918">
    <property type="entry name" value="STPP_CPPED1"/>
</dbReference>
<dbReference type="Pfam" id="PF00149">
    <property type="entry name" value="Metallophos"/>
    <property type="match status" value="1"/>
</dbReference>
<feature type="compositionally biased region" description="Basic and acidic residues" evidence="1">
    <location>
        <begin position="1103"/>
        <end position="1112"/>
    </location>
</feature>
<feature type="compositionally biased region" description="Polar residues" evidence="1">
    <location>
        <begin position="1091"/>
        <end position="1102"/>
    </location>
</feature>
<dbReference type="SUPFAM" id="SSF56300">
    <property type="entry name" value="Metallo-dependent phosphatases"/>
    <property type="match status" value="1"/>
</dbReference>
<dbReference type="InterPro" id="IPR003734">
    <property type="entry name" value="DUF155"/>
</dbReference>
<name>A0A8S9YQT3_9TREM</name>
<dbReference type="Pfam" id="PF02582">
    <property type="entry name" value="DUF155"/>
    <property type="match status" value="1"/>
</dbReference>
<dbReference type="PROSITE" id="PS50041">
    <property type="entry name" value="C_TYPE_LECTIN_2"/>
    <property type="match status" value="1"/>
</dbReference>
<dbReference type="PANTHER" id="PTHR43143">
    <property type="entry name" value="METALLOPHOSPHOESTERASE, CALCINEURIN SUPERFAMILY"/>
    <property type="match status" value="1"/>
</dbReference>
<dbReference type="SUPFAM" id="SSF56436">
    <property type="entry name" value="C-type lectin-like"/>
    <property type="match status" value="1"/>
</dbReference>
<feature type="compositionally biased region" description="Polar residues" evidence="1">
    <location>
        <begin position="532"/>
        <end position="544"/>
    </location>
</feature>
<dbReference type="InterPro" id="IPR016187">
    <property type="entry name" value="CTDL_fold"/>
</dbReference>
<feature type="compositionally biased region" description="Polar residues" evidence="1">
    <location>
        <begin position="515"/>
        <end position="525"/>
    </location>
</feature>
<sequence length="1166" mass="131865">MQAVDCPALVRAFSHTLKCDAHDSADQSSTFTFVVLADPQLGLLERYVEKRPLPHRWDRELTWVDQAVRLVNLLNPRPKFVIVCGDLVDAQPGSDYRKSQTLDLLQAFSRLDPSILLLTLPGNHDVGDSPTPMGLRDYTQTWGDDYYSFQINNSDFLVFNSQFWWDDSNCKDASREFNSWVENQLVRLKQKSSSHPIVFQHIPFFTKSFDEPDDYFNIPQAMRSSVMCKLYNAGVRHVFTGHLHKNSIHTWVPPGQPDTSDPLHLISSSAVCVQLGSDQPGIRLIEVSTGNFARHDYWPLDKLETLLEFFNRIPLCLRAVCHGRPVTTVFGQIDRGRLVACASRRLFRYSTGQASELTSRKGLQSERVSAVLNKMKLAESSLDLGVPLTTGHLGKKRADKSLVNADAVGFLNVSAYGIAQYVDLDALRADLSSLDAYQCASLPLELSMEVVLISSKYAPTSNNQRDVFIFSTRTRLIGEDLYLQTHESRTRTNQVRSNDTQTDDVQKLSHPLNESDFSSDFTARSGSDRSGNDNADNSNATTSKWPRLIPVDDPIRLEQFAFSDALSLSVKLSLLENRFDTVAVQMEPWIARMKTGLGINFPQSRVLKKTGELFTLRHLLNISTSMIDTPDFYWDRPEVEALYSQLRSALSVSARTRVLNSKLNMCCELTEILSNHLQSRHSSRLEWMIIALILVEVAFEAFYYYERRLERQLPVGDTAWYSLINLEHQKTHELLSMYILNLTSYFFTVVFCCSAWPQPTVFVANTAEYVQSLLRPPSWLGASSTSSSKASVRIEDGDDVEVKHLTSAIYKGLNYILVKNLTLDFAEAEHFCAHEYSDPMHLVAVQSEEEWKMLTNIFGTPYPSEIWLGGLVQRSSSRIFVLRWLSGLPFTYHRFPTAERRRWRSNWRVNSQGCLVANIQSGGLGNWSAELTPCSEPRGFICKESKRQSGPLNDFMQPYSPFGLHSLLDTLFSSHPLISRFVTREPLDAPREHTRHDAGGHFHVFEVPNTPQHTTPQHQTTEIPSFLSAETDQSPDEGSSLTKSSEPGEVGTFSTVRTTPMTTTESNQDTKSTTQHLSTDTAVLRGRNIEPQITSTQAPSDTGNEKRLEQGGRLRPTFTIYPVAPSINKNPMERTIVKTPVAQVIFPQTLWDLTYPEEPKWLSEKH</sequence>
<comment type="caution">
    <text evidence="3">The sequence shown here is derived from an EMBL/GenBank/DDBJ whole genome shotgun (WGS) entry which is preliminary data.</text>
</comment>
<feature type="compositionally biased region" description="Polar residues" evidence="1">
    <location>
        <begin position="1052"/>
        <end position="1081"/>
    </location>
</feature>
<evidence type="ECO:0000313" key="3">
    <source>
        <dbReference type="EMBL" id="KAF7257102.1"/>
    </source>
</evidence>
<evidence type="ECO:0000256" key="1">
    <source>
        <dbReference type="SAM" id="MobiDB-lite"/>
    </source>
</evidence>
<protein>
    <recommendedName>
        <fullName evidence="2">C-type lectin domain-containing protein</fullName>
    </recommendedName>
</protein>
<dbReference type="CDD" id="cd00037">
    <property type="entry name" value="CLECT"/>
    <property type="match status" value="1"/>
</dbReference>
<dbReference type="InterPro" id="IPR004843">
    <property type="entry name" value="Calcineurin-like_PHP"/>
</dbReference>
<dbReference type="InterPro" id="IPR029052">
    <property type="entry name" value="Metallo-depent_PP-like"/>
</dbReference>
<gene>
    <name evidence="3" type="ORF">EG68_05674</name>
</gene>
<organism evidence="3 4">
    <name type="scientific">Paragonimus skrjabini miyazakii</name>
    <dbReference type="NCBI Taxonomy" id="59628"/>
    <lineage>
        <taxon>Eukaryota</taxon>
        <taxon>Metazoa</taxon>
        <taxon>Spiralia</taxon>
        <taxon>Lophotrochozoa</taxon>
        <taxon>Platyhelminthes</taxon>
        <taxon>Trematoda</taxon>
        <taxon>Digenea</taxon>
        <taxon>Plagiorchiida</taxon>
        <taxon>Troglotremata</taxon>
        <taxon>Troglotrematidae</taxon>
        <taxon>Paragonimus</taxon>
    </lineage>
</organism>
<feature type="compositionally biased region" description="Polar residues" evidence="1">
    <location>
        <begin position="491"/>
        <end position="500"/>
    </location>
</feature>
<feature type="region of interest" description="Disordered" evidence="1">
    <location>
        <begin position="1028"/>
        <end position="1113"/>
    </location>
</feature>
<dbReference type="OrthoDB" id="45007at2759"/>
<dbReference type="PANTHER" id="PTHR43143:SF1">
    <property type="entry name" value="SERINE_THREONINE-PROTEIN PHOSPHATASE CPPED1"/>
    <property type="match status" value="1"/>
</dbReference>
<reference evidence="3" key="1">
    <citation type="submission" date="2019-07" db="EMBL/GenBank/DDBJ databases">
        <title>Annotation for the trematode Paragonimus miyazaki's.</title>
        <authorList>
            <person name="Choi Y.-J."/>
        </authorList>
    </citation>
    <scope>NUCLEOTIDE SEQUENCE</scope>
    <source>
        <strain evidence="3">Japan</strain>
    </source>
</reference>
<keyword evidence="4" id="KW-1185">Reference proteome</keyword>
<feature type="domain" description="C-type lectin" evidence="2">
    <location>
        <begin position="810"/>
        <end position="943"/>
    </location>
</feature>